<feature type="transmembrane region" description="Helical" evidence="1">
    <location>
        <begin position="124"/>
        <end position="141"/>
    </location>
</feature>
<reference evidence="4" key="1">
    <citation type="journal article" date="2017" name="bioRxiv">
        <title>Comparative analysis of the genomes of Stylophora pistillata and Acropora digitifera provides evidence for extensive differences between species of corals.</title>
        <authorList>
            <person name="Voolstra C.R."/>
            <person name="Li Y."/>
            <person name="Liew Y.J."/>
            <person name="Baumgarten S."/>
            <person name="Zoccola D."/>
            <person name="Flot J.-F."/>
            <person name="Tambutte S."/>
            <person name="Allemand D."/>
            <person name="Aranda M."/>
        </authorList>
    </citation>
    <scope>NUCLEOTIDE SEQUENCE [LARGE SCALE GENOMIC DNA]</scope>
</reference>
<feature type="signal peptide" evidence="2">
    <location>
        <begin position="1"/>
        <end position="25"/>
    </location>
</feature>
<gene>
    <name evidence="3" type="ORF">AWC38_SpisGene15342</name>
</gene>
<dbReference type="InterPro" id="IPR045860">
    <property type="entry name" value="Snake_toxin-like_sf"/>
</dbReference>
<dbReference type="AlphaFoldDB" id="A0A2B4RTQ6"/>
<name>A0A2B4RTQ6_STYPI</name>
<keyword evidence="1" id="KW-1133">Transmembrane helix</keyword>
<dbReference type="SUPFAM" id="SSF57302">
    <property type="entry name" value="Snake toxin-like"/>
    <property type="match status" value="1"/>
</dbReference>
<dbReference type="CDD" id="cd00117">
    <property type="entry name" value="TFP"/>
    <property type="match status" value="1"/>
</dbReference>
<evidence type="ECO:0000256" key="2">
    <source>
        <dbReference type="SAM" id="SignalP"/>
    </source>
</evidence>
<organism evidence="3 4">
    <name type="scientific">Stylophora pistillata</name>
    <name type="common">Smooth cauliflower coral</name>
    <dbReference type="NCBI Taxonomy" id="50429"/>
    <lineage>
        <taxon>Eukaryota</taxon>
        <taxon>Metazoa</taxon>
        <taxon>Cnidaria</taxon>
        <taxon>Anthozoa</taxon>
        <taxon>Hexacorallia</taxon>
        <taxon>Scleractinia</taxon>
        <taxon>Astrocoeniina</taxon>
        <taxon>Pocilloporidae</taxon>
        <taxon>Stylophora</taxon>
    </lineage>
</organism>
<evidence type="ECO:0008006" key="5">
    <source>
        <dbReference type="Google" id="ProtNLM"/>
    </source>
</evidence>
<keyword evidence="1" id="KW-0472">Membrane</keyword>
<dbReference type="Gene3D" id="2.10.60.10">
    <property type="entry name" value="CD59"/>
    <property type="match status" value="1"/>
</dbReference>
<keyword evidence="1" id="KW-0812">Transmembrane</keyword>
<evidence type="ECO:0000256" key="1">
    <source>
        <dbReference type="SAM" id="Phobius"/>
    </source>
</evidence>
<proteinExistence type="predicted"/>
<evidence type="ECO:0000313" key="4">
    <source>
        <dbReference type="Proteomes" id="UP000225706"/>
    </source>
</evidence>
<dbReference type="Proteomes" id="UP000225706">
    <property type="component" value="Unassembled WGS sequence"/>
</dbReference>
<dbReference type="OrthoDB" id="5981822at2759"/>
<accession>A0A2B4RTQ6</accession>
<keyword evidence="4" id="KW-1185">Reference proteome</keyword>
<keyword evidence="2" id="KW-0732">Signal</keyword>
<comment type="caution">
    <text evidence="3">The sequence shown here is derived from an EMBL/GenBank/DDBJ whole genome shotgun (WGS) entry which is preliminary data.</text>
</comment>
<protein>
    <recommendedName>
        <fullName evidence="5">UPAR/Ly6 domain-containing protein</fullName>
    </recommendedName>
</protein>
<feature type="chain" id="PRO_5013401171" description="UPAR/Ly6 domain-containing protein" evidence="2">
    <location>
        <begin position="26"/>
        <end position="142"/>
    </location>
</feature>
<dbReference type="EMBL" id="LSMT01000326">
    <property type="protein sequence ID" value="PFX20199.1"/>
    <property type="molecule type" value="Genomic_DNA"/>
</dbReference>
<sequence>MKLVAICSSLLLIWLLAFKVPCIGADLKCYLCWSNKSWEDCEKTEYLRDCVTDHDEVCIRQHQVTNDDSSDEGYKEVYMKMCGQARLCSVKDCEKSSTTCQIDCCHSDSCNTATKRAANVKSTLLGSVLVILMFLLQFNCVL</sequence>
<evidence type="ECO:0000313" key="3">
    <source>
        <dbReference type="EMBL" id="PFX20199.1"/>
    </source>
</evidence>